<evidence type="ECO:0000256" key="1">
    <source>
        <dbReference type="SAM" id="MobiDB-lite"/>
    </source>
</evidence>
<dbReference type="EnsemblPlants" id="PGSC0003DMT400090301">
    <property type="protein sequence ID" value="PGSC0003DMT400090301"/>
    <property type="gene ID" value="PGSC0003DMG400039872"/>
</dbReference>
<reference evidence="3" key="1">
    <citation type="journal article" date="2011" name="Nature">
        <title>Genome sequence and analysis of the tuber crop potato.</title>
        <authorList>
            <consortium name="The Potato Genome Sequencing Consortium"/>
        </authorList>
    </citation>
    <scope>NUCLEOTIDE SEQUENCE [LARGE SCALE GENOMIC DNA]</scope>
    <source>
        <strain evidence="3">cv. DM1-3 516 R44</strain>
    </source>
</reference>
<dbReference type="InParanoid" id="M1DK35"/>
<dbReference type="Gramene" id="PGSC0003DMT400090301">
    <property type="protein sequence ID" value="PGSC0003DMT400090301"/>
    <property type="gene ID" value="PGSC0003DMG400039872"/>
</dbReference>
<sequence>MPNTRSKGAPLLPYDLEFHKSIRKMVNARELEAQRHGLGLEAEINAERNVQQTAGINQPRPGAQQNAGINQPRAVDDNRGMEGLVPSQRQPIAPRGRAQHPAHMMYEEDDADLDDTVVKPERYV</sequence>
<reference evidence="2" key="2">
    <citation type="submission" date="2015-06" db="UniProtKB">
        <authorList>
            <consortium name="EnsemblPlants"/>
        </authorList>
    </citation>
    <scope>IDENTIFICATION</scope>
    <source>
        <strain evidence="2">DM1-3 516 R44</strain>
    </source>
</reference>
<evidence type="ECO:0000313" key="3">
    <source>
        <dbReference type="Proteomes" id="UP000011115"/>
    </source>
</evidence>
<accession>M1DK35</accession>
<dbReference type="PaxDb" id="4113-PGSC0003DMT400090301"/>
<dbReference type="AlphaFoldDB" id="M1DK35"/>
<feature type="region of interest" description="Disordered" evidence="1">
    <location>
        <begin position="50"/>
        <end position="124"/>
    </location>
</feature>
<proteinExistence type="predicted"/>
<dbReference type="Proteomes" id="UP000011115">
    <property type="component" value="Unassembled WGS sequence"/>
</dbReference>
<evidence type="ECO:0008006" key="4">
    <source>
        <dbReference type="Google" id="ProtNLM"/>
    </source>
</evidence>
<name>M1DK35_SOLTU</name>
<dbReference type="HOGENOM" id="CLU_2007955_0_0_1"/>
<protein>
    <recommendedName>
        <fullName evidence="4">Integrase core domain containing protein</fullName>
    </recommendedName>
</protein>
<organism evidence="2 3">
    <name type="scientific">Solanum tuberosum</name>
    <name type="common">Potato</name>
    <dbReference type="NCBI Taxonomy" id="4113"/>
    <lineage>
        <taxon>Eukaryota</taxon>
        <taxon>Viridiplantae</taxon>
        <taxon>Streptophyta</taxon>
        <taxon>Embryophyta</taxon>
        <taxon>Tracheophyta</taxon>
        <taxon>Spermatophyta</taxon>
        <taxon>Magnoliopsida</taxon>
        <taxon>eudicotyledons</taxon>
        <taxon>Gunneridae</taxon>
        <taxon>Pentapetalae</taxon>
        <taxon>asterids</taxon>
        <taxon>lamiids</taxon>
        <taxon>Solanales</taxon>
        <taxon>Solanaceae</taxon>
        <taxon>Solanoideae</taxon>
        <taxon>Solaneae</taxon>
        <taxon>Solanum</taxon>
    </lineage>
</organism>
<keyword evidence="3" id="KW-1185">Reference proteome</keyword>
<evidence type="ECO:0000313" key="2">
    <source>
        <dbReference type="EnsemblPlants" id="PGSC0003DMT400090301"/>
    </source>
</evidence>